<evidence type="ECO:0000313" key="3">
    <source>
        <dbReference type="Proteomes" id="UP001347796"/>
    </source>
</evidence>
<organism evidence="2 3">
    <name type="scientific">Patella caerulea</name>
    <name type="common">Rayed Mediterranean limpet</name>
    <dbReference type="NCBI Taxonomy" id="87958"/>
    <lineage>
        <taxon>Eukaryota</taxon>
        <taxon>Metazoa</taxon>
        <taxon>Spiralia</taxon>
        <taxon>Lophotrochozoa</taxon>
        <taxon>Mollusca</taxon>
        <taxon>Gastropoda</taxon>
        <taxon>Patellogastropoda</taxon>
        <taxon>Patelloidea</taxon>
        <taxon>Patellidae</taxon>
        <taxon>Patella</taxon>
    </lineage>
</organism>
<keyword evidence="3" id="KW-1185">Reference proteome</keyword>
<sequence length="326" mass="36024">MLQCQVSNQLSSLSIKDNGSSAYPMYVSTRDLKLGLTTFWRSPYGTGSRKREFPTVTPTKSWNDDTHLLMNNSSAENKVKGILKYGAFVESSSEESDPSRKKFKKTLRRASSFTAPNIYTNQTLKKVQFGEQTHEEVPQSIVVDKSEISASQCSHNPTDVTLVEHKNTPVGEPTSPVSVPNKSVDLPNVTESTGTPRSASVNGVPNGGPQSASPTVSLTTPTHSRIPRLCRSYTTLPLKNTPVNENSSNVQKNLYREPNTKSAGNSRPRTWGGTRSAILPDHTNFCNREKTIRILKWLQDVDDKQTKEGKCTVLMNSVELLIQPDL</sequence>
<dbReference type="EMBL" id="JAZGQO010000006">
    <property type="protein sequence ID" value="KAK6185783.1"/>
    <property type="molecule type" value="Genomic_DNA"/>
</dbReference>
<evidence type="ECO:0000256" key="1">
    <source>
        <dbReference type="SAM" id="MobiDB-lite"/>
    </source>
</evidence>
<dbReference type="Proteomes" id="UP001347796">
    <property type="component" value="Unassembled WGS sequence"/>
</dbReference>
<proteinExistence type="predicted"/>
<name>A0AAN8K5M0_PATCE</name>
<comment type="caution">
    <text evidence="2">The sequence shown here is derived from an EMBL/GenBank/DDBJ whole genome shotgun (WGS) entry which is preliminary data.</text>
</comment>
<protein>
    <submittedName>
        <fullName evidence="2">Uncharacterized protein</fullName>
    </submittedName>
</protein>
<reference evidence="2 3" key="1">
    <citation type="submission" date="2024-01" db="EMBL/GenBank/DDBJ databases">
        <title>The genome of the rayed Mediterranean limpet Patella caerulea (Linnaeus, 1758).</title>
        <authorList>
            <person name="Anh-Thu Weber A."/>
            <person name="Halstead-Nussloch G."/>
        </authorList>
    </citation>
    <scope>NUCLEOTIDE SEQUENCE [LARGE SCALE GENOMIC DNA]</scope>
    <source>
        <strain evidence="2">AATW-2023a</strain>
        <tissue evidence="2">Whole specimen</tissue>
    </source>
</reference>
<feature type="region of interest" description="Disordered" evidence="1">
    <location>
        <begin position="148"/>
        <end position="223"/>
    </location>
</feature>
<accession>A0AAN8K5M0</accession>
<gene>
    <name evidence="2" type="ORF">SNE40_007937</name>
</gene>
<feature type="compositionally biased region" description="Polar residues" evidence="1">
    <location>
        <begin position="148"/>
        <end position="159"/>
    </location>
</feature>
<feature type="region of interest" description="Disordered" evidence="1">
    <location>
        <begin position="237"/>
        <end position="275"/>
    </location>
</feature>
<feature type="compositionally biased region" description="Polar residues" evidence="1">
    <location>
        <begin position="189"/>
        <end position="223"/>
    </location>
</feature>
<dbReference type="AlphaFoldDB" id="A0AAN8K5M0"/>
<feature type="compositionally biased region" description="Polar residues" evidence="1">
    <location>
        <begin position="237"/>
        <end position="252"/>
    </location>
</feature>
<evidence type="ECO:0000313" key="2">
    <source>
        <dbReference type="EMBL" id="KAK6185783.1"/>
    </source>
</evidence>